<comment type="caution">
    <text evidence="2">The sequence shown here is derived from an EMBL/GenBank/DDBJ whole genome shotgun (WGS) entry which is preliminary data.</text>
</comment>
<accession>A0ABQ2DN71</accession>
<organism evidence="2 3">
    <name type="scientific">Glutamicibacter ardleyensis</name>
    <dbReference type="NCBI Taxonomy" id="225894"/>
    <lineage>
        <taxon>Bacteria</taxon>
        <taxon>Bacillati</taxon>
        <taxon>Actinomycetota</taxon>
        <taxon>Actinomycetes</taxon>
        <taxon>Micrococcales</taxon>
        <taxon>Micrococcaceae</taxon>
        <taxon>Glutamicibacter</taxon>
    </lineage>
</organism>
<name>A0ABQ2DN71_9MICC</name>
<evidence type="ECO:0000256" key="1">
    <source>
        <dbReference type="SAM" id="MobiDB-lite"/>
    </source>
</evidence>
<dbReference type="Proteomes" id="UP000606115">
    <property type="component" value="Unassembled WGS sequence"/>
</dbReference>
<evidence type="ECO:0000313" key="2">
    <source>
        <dbReference type="EMBL" id="GGJ61136.1"/>
    </source>
</evidence>
<feature type="region of interest" description="Disordered" evidence="1">
    <location>
        <begin position="98"/>
        <end position="125"/>
    </location>
</feature>
<protein>
    <submittedName>
        <fullName evidence="2">Uncharacterized protein</fullName>
    </submittedName>
</protein>
<reference evidence="3" key="1">
    <citation type="journal article" date="2019" name="Int. J. Syst. Evol. Microbiol.">
        <title>The Global Catalogue of Microorganisms (GCM) 10K type strain sequencing project: providing services to taxonomists for standard genome sequencing and annotation.</title>
        <authorList>
            <consortium name="The Broad Institute Genomics Platform"/>
            <consortium name="The Broad Institute Genome Sequencing Center for Infectious Disease"/>
            <person name="Wu L."/>
            <person name="Ma J."/>
        </authorList>
    </citation>
    <scope>NUCLEOTIDE SEQUENCE [LARGE SCALE GENOMIC DNA]</scope>
    <source>
        <strain evidence="3">CGMCC 1.3685</strain>
    </source>
</reference>
<sequence>MHVASGGVACGARQGNDFSSLHVLAGSNKHLRIVAVSGMHVISVIEGDPQARVAGPVGDDYSTGFAGVDRGAAGNGVILSNMDLVPCTRWICAPTIRARNSPGRDRMHQLKPSGQFAHRPNSSCQ</sequence>
<evidence type="ECO:0000313" key="3">
    <source>
        <dbReference type="Proteomes" id="UP000606115"/>
    </source>
</evidence>
<proteinExistence type="predicted"/>
<gene>
    <name evidence="2" type="ORF">GCM10007173_19860</name>
</gene>
<dbReference type="EMBL" id="BMKX01000004">
    <property type="protein sequence ID" value="GGJ61136.1"/>
    <property type="molecule type" value="Genomic_DNA"/>
</dbReference>
<keyword evidence="3" id="KW-1185">Reference proteome</keyword>